<evidence type="ECO:0000259" key="12">
    <source>
        <dbReference type="Pfam" id="PF07715"/>
    </source>
</evidence>
<dbReference type="InterPro" id="IPR036942">
    <property type="entry name" value="Beta-barrel_TonB_sf"/>
</dbReference>
<dbReference type="InterPro" id="IPR037066">
    <property type="entry name" value="Plug_dom_sf"/>
</dbReference>
<dbReference type="AlphaFoldDB" id="A0A377GVK7"/>
<keyword evidence="4 8" id="KW-0812">Transmembrane</keyword>
<dbReference type="OrthoDB" id="78201at2"/>
<feature type="signal peptide" evidence="10">
    <location>
        <begin position="1"/>
        <end position="19"/>
    </location>
</feature>
<evidence type="ECO:0000256" key="9">
    <source>
        <dbReference type="RuleBase" id="RU003357"/>
    </source>
</evidence>
<evidence type="ECO:0000256" key="5">
    <source>
        <dbReference type="ARBA" id="ARBA00023077"/>
    </source>
</evidence>
<dbReference type="GO" id="GO:0015344">
    <property type="term" value="F:siderophore uptake transmembrane transporter activity"/>
    <property type="evidence" value="ECO:0007669"/>
    <property type="project" value="TreeGrafter"/>
</dbReference>
<evidence type="ECO:0000259" key="11">
    <source>
        <dbReference type="Pfam" id="PF00593"/>
    </source>
</evidence>
<organism evidence="13 14">
    <name type="scientific">Fusobacterium necrogenes</name>
    <dbReference type="NCBI Taxonomy" id="858"/>
    <lineage>
        <taxon>Bacteria</taxon>
        <taxon>Fusobacteriati</taxon>
        <taxon>Fusobacteriota</taxon>
        <taxon>Fusobacteriia</taxon>
        <taxon>Fusobacteriales</taxon>
        <taxon>Fusobacteriaceae</taxon>
        <taxon>Fusobacterium</taxon>
    </lineage>
</organism>
<gene>
    <name evidence="13" type="primary">fecA</name>
    <name evidence="13" type="ORF">NCTC10723_00466</name>
</gene>
<evidence type="ECO:0000256" key="7">
    <source>
        <dbReference type="ARBA" id="ARBA00023237"/>
    </source>
</evidence>
<reference evidence="13 14" key="1">
    <citation type="submission" date="2018-06" db="EMBL/GenBank/DDBJ databases">
        <authorList>
            <consortium name="Pathogen Informatics"/>
            <person name="Doyle S."/>
        </authorList>
    </citation>
    <scope>NUCLEOTIDE SEQUENCE [LARGE SCALE GENOMIC DNA]</scope>
    <source>
        <strain evidence="13 14">NCTC10723</strain>
    </source>
</reference>
<dbReference type="InterPro" id="IPR039426">
    <property type="entry name" value="TonB-dep_rcpt-like"/>
</dbReference>
<comment type="subcellular location">
    <subcellularLocation>
        <location evidence="1 8">Cell outer membrane</location>
        <topology evidence="1 8">Multi-pass membrane protein</topology>
    </subcellularLocation>
</comment>
<evidence type="ECO:0000256" key="8">
    <source>
        <dbReference type="PROSITE-ProRule" id="PRU01360"/>
    </source>
</evidence>
<keyword evidence="14" id="KW-1185">Reference proteome</keyword>
<evidence type="ECO:0000256" key="3">
    <source>
        <dbReference type="ARBA" id="ARBA00022452"/>
    </source>
</evidence>
<evidence type="ECO:0000256" key="10">
    <source>
        <dbReference type="SAM" id="SignalP"/>
    </source>
</evidence>
<keyword evidence="10" id="KW-0732">Signal</keyword>
<dbReference type="Pfam" id="PF00593">
    <property type="entry name" value="TonB_dep_Rec_b-barrel"/>
    <property type="match status" value="1"/>
</dbReference>
<sequence>MNKKKATLLWALLAVCAYGKTNSINLGKSLIYSTTGFATEMREVAANPTIVTSEKIEEKDYKSVLEILEDIPSVSITKDTFGSTVDLRGQGGTIAKRNVQILIDGVAVNSLDTSMTSTPINTIPVSSIERIEVIPGGGSVLYGSGTAGGVINIITKRGKGLRANVAYDYSSFGGNKYDISAGQTFGKFNANVIYSKTDTDGYRDESHDNTEFFQGNLKYNISDNQSLELKYSNYESGILSPDMLTKKQVEEDRKQSGSSITNIHTEKEDYVLTYNTKISDNLDFNLVAFQQETNMNIANKGKKPYGFFDDKKVGVKPKLKYFYGKTGSSIVFGLDYIDNEAKRYANMDQMGISVTQNKFNKETFGTFIMNNYKTGSFEFNQGIRYEKSNYDIWRKSTTTPPGMPFPIIKNLDKNKDIDNFAIELSGNYLYSDTGKIYTRLEQGFTSPPPALLTDTVPYIKQTPMGEMKGTNYELNNLESETYRSVEFGTSDYIGNTAINTSIFYTQTDNEIYTNMIGMGTQTLNYNIDETERYGAEISLEHYFGKLTLSESYQYMHAEIKKGIEKQYTDSGDRIDGANLAGRKIEGVPTHKFTLGARYDFTSRFNINGEMVYTGSSYIENSNESGKKGSYTVTNIRAGYTFNNGLTLYAGINNLFDKEYYSSIKYSQSEGYTYDPAAERNYYVGFRYSL</sequence>
<evidence type="ECO:0000256" key="6">
    <source>
        <dbReference type="ARBA" id="ARBA00023136"/>
    </source>
</evidence>
<evidence type="ECO:0000256" key="1">
    <source>
        <dbReference type="ARBA" id="ARBA00004571"/>
    </source>
</evidence>
<dbReference type="CDD" id="cd01347">
    <property type="entry name" value="ligand_gated_channel"/>
    <property type="match status" value="1"/>
</dbReference>
<feature type="domain" description="TonB-dependent receptor plug" evidence="12">
    <location>
        <begin position="42"/>
        <end position="150"/>
    </location>
</feature>
<keyword evidence="2 8" id="KW-0813">Transport</keyword>
<proteinExistence type="inferred from homology"/>
<dbReference type="GO" id="GO:0009279">
    <property type="term" value="C:cell outer membrane"/>
    <property type="evidence" value="ECO:0007669"/>
    <property type="project" value="UniProtKB-SubCell"/>
</dbReference>
<name>A0A377GVK7_9FUSO</name>
<evidence type="ECO:0000313" key="13">
    <source>
        <dbReference type="EMBL" id="STO31027.1"/>
    </source>
</evidence>
<dbReference type="PANTHER" id="PTHR30069:SF27">
    <property type="entry name" value="BLL4766 PROTEIN"/>
    <property type="match status" value="1"/>
</dbReference>
<keyword evidence="3 8" id="KW-1134">Transmembrane beta strand</keyword>
<protein>
    <submittedName>
        <fullName evidence="13">Iron(III) dicitrate transport protein FecA</fullName>
    </submittedName>
</protein>
<evidence type="ECO:0000256" key="4">
    <source>
        <dbReference type="ARBA" id="ARBA00022692"/>
    </source>
</evidence>
<dbReference type="Pfam" id="PF07715">
    <property type="entry name" value="Plug"/>
    <property type="match status" value="1"/>
</dbReference>
<keyword evidence="6 8" id="KW-0472">Membrane</keyword>
<dbReference type="RefSeq" id="WP_115268963.1">
    <property type="nucleotide sequence ID" value="NZ_UGGU01000003.1"/>
</dbReference>
<dbReference type="Gene3D" id="2.170.130.10">
    <property type="entry name" value="TonB-dependent receptor, plug domain"/>
    <property type="match status" value="1"/>
</dbReference>
<dbReference type="SUPFAM" id="SSF56935">
    <property type="entry name" value="Porins"/>
    <property type="match status" value="1"/>
</dbReference>
<feature type="chain" id="PRO_5016721895" evidence="10">
    <location>
        <begin position="20"/>
        <end position="689"/>
    </location>
</feature>
<evidence type="ECO:0000313" key="14">
    <source>
        <dbReference type="Proteomes" id="UP000255328"/>
    </source>
</evidence>
<dbReference type="InterPro" id="IPR000531">
    <property type="entry name" value="Beta-barrel_TonB"/>
</dbReference>
<keyword evidence="5 9" id="KW-0798">TonB box</keyword>
<evidence type="ECO:0000256" key="2">
    <source>
        <dbReference type="ARBA" id="ARBA00022448"/>
    </source>
</evidence>
<accession>A0A377GVK7</accession>
<dbReference type="Gene3D" id="2.40.170.20">
    <property type="entry name" value="TonB-dependent receptor, beta-barrel domain"/>
    <property type="match status" value="1"/>
</dbReference>
<keyword evidence="7 8" id="KW-0998">Cell outer membrane</keyword>
<dbReference type="InterPro" id="IPR012910">
    <property type="entry name" value="Plug_dom"/>
</dbReference>
<feature type="domain" description="TonB-dependent receptor-like beta-barrel" evidence="11">
    <location>
        <begin position="162"/>
        <end position="654"/>
    </location>
</feature>
<dbReference type="PROSITE" id="PS52016">
    <property type="entry name" value="TONB_DEPENDENT_REC_3"/>
    <property type="match status" value="1"/>
</dbReference>
<dbReference type="GO" id="GO:0044718">
    <property type="term" value="P:siderophore transmembrane transport"/>
    <property type="evidence" value="ECO:0007669"/>
    <property type="project" value="TreeGrafter"/>
</dbReference>
<dbReference type="PANTHER" id="PTHR30069">
    <property type="entry name" value="TONB-DEPENDENT OUTER MEMBRANE RECEPTOR"/>
    <property type="match status" value="1"/>
</dbReference>
<dbReference type="Proteomes" id="UP000255328">
    <property type="component" value="Unassembled WGS sequence"/>
</dbReference>
<dbReference type="EMBL" id="UGGU01000003">
    <property type="protein sequence ID" value="STO31027.1"/>
    <property type="molecule type" value="Genomic_DNA"/>
</dbReference>
<comment type="similarity">
    <text evidence="8 9">Belongs to the TonB-dependent receptor family.</text>
</comment>